<reference evidence="1 2" key="1">
    <citation type="submission" date="2016-06" db="EMBL/GenBank/DDBJ databases">
        <title>Genome sequence of endosymbiont of Candidatus Endolucinida thiodiazotropha.</title>
        <authorList>
            <person name="Poehlein A."/>
            <person name="Koenig S."/>
            <person name="Heiden S.E."/>
            <person name="Thuermer A."/>
            <person name="Voget S."/>
            <person name="Daniel R."/>
            <person name="Markert S."/>
            <person name="Gros O."/>
            <person name="Schweder T."/>
        </authorList>
    </citation>
    <scope>NUCLEOTIDE SEQUENCE [LARGE SCALE GENOMIC DNA]</scope>
    <source>
        <strain evidence="1 2">COS</strain>
    </source>
</reference>
<keyword evidence="2" id="KW-1185">Reference proteome</keyword>
<sequence length="522" mass="53074">MLDFNVYMSPFDVWNATIRLNGSVANIITEDETCTYPAKAALQAGVDFRNIYTATTDEDLTEGYVEIIEMGVVADGAGIAVDGGDEAEIDASGTADGAINAVAGDRSIPAGLLHDATGMPAGCSVVSDAWTAGAAGAPVNGFEPGAMTTEGVAQDAGGPAAPYADTMNAGLVEPTGGINAYSIMINTATGAAFVEQGTHIDDYSTVAQHYQSDDASNYLLPSLASGDVQVANMLDNTGAGVKTIVAPLVEYDTGSINDIAPNPSIPMGSNPLPLALILSADAVSAPYFVEAGINGETDIVMTFPLRKHGIYNSGTLTNDLDGAAGPLVACVGTLNDGVDDGATVALPTLGTPANDYPNDGAGAICENAGYAANAEPDVEVGLTYYDYEEQTATVVPGADDFSPVPIDAPTIVALEREVNVVSVNRAAGGNQSVLGTPAANVFNWNLDSGFEAGWVTISAAAEYDYETNPSIIALTEPVGGIGAAAGVWTGVPVIGFSAMAGDVGPAQLGETVDLIRSVNRTP</sequence>
<dbReference type="RefSeq" id="WP_154723101.1">
    <property type="nucleotide sequence ID" value="NZ_MARB01000012.1"/>
</dbReference>
<dbReference type="Proteomes" id="UP000094769">
    <property type="component" value="Unassembled WGS sequence"/>
</dbReference>
<evidence type="ECO:0000313" key="2">
    <source>
        <dbReference type="Proteomes" id="UP000094769"/>
    </source>
</evidence>
<evidence type="ECO:0000313" key="1">
    <source>
        <dbReference type="EMBL" id="ODJ87434.1"/>
    </source>
</evidence>
<dbReference type="OrthoDB" id="5763254at2"/>
<comment type="caution">
    <text evidence="1">The sequence shown here is derived from an EMBL/GenBank/DDBJ whole genome shotgun (WGS) entry which is preliminary data.</text>
</comment>
<proteinExistence type="predicted"/>
<organism evidence="1 2">
    <name type="scientific">Candidatus Thiodiazotropha endolucinida</name>
    <dbReference type="NCBI Taxonomy" id="1655433"/>
    <lineage>
        <taxon>Bacteria</taxon>
        <taxon>Pseudomonadati</taxon>
        <taxon>Pseudomonadota</taxon>
        <taxon>Gammaproteobacteria</taxon>
        <taxon>Chromatiales</taxon>
        <taxon>Sedimenticolaceae</taxon>
        <taxon>Candidatus Thiodiazotropha</taxon>
    </lineage>
</organism>
<gene>
    <name evidence="1" type="ORF">CODIS_24090</name>
</gene>
<dbReference type="AlphaFoldDB" id="A0A7Z0VKZ5"/>
<dbReference type="EMBL" id="MARB01000012">
    <property type="protein sequence ID" value="ODJ87434.1"/>
    <property type="molecule type" value="Genomic_DNA"/>
</dbReference>
<accession>A0A7Z0VKZ5</accession>
<protein>
    <submittedName>
        <fullName evidence="1">Uncharacterized protein</fullName>
    </submittedName>
</protein>
<name>A0A7Z0VKZ5_9GAMM</name>